<dbReference type="EMBL" id="JAWLKI010000001">
    <property type="protein sequence ID" value="MDV6305769.1"/>
    <property type="molecule type" value="Genomic_DNA"/>
</dbReference>
<feature type="domain" description="Tyr recombinase" evidence="5">
    <location>
        <begin position="148"/>
        <end position="256"/>
    </location>
</feature>
<dbReference type="InterPro" id="IPR011010">
    <property type="entry name" value="DNA_brk_join_enz"/>
</dbReference>
<organism evidence="6 7">
    <name type="scientific">Gordonia amicalis</name>
    <dbReference type="NCBI Taxonomy" id="89053"/>
    <lineage>
        <taxon>Bacteria</taxon>
        <taxon>Bacillati</taxon>
        <taxon>Actinomycetota</taxon>
        <taxon>Actinomycetes</taxon>
        <taxon>Mycobacteriales</taxon>
        <taxon>Gordoniaceae</taxon>
        <taxon>Gordonia</taxon>
    </lineage>
</organism>
<dbReference type="InterPro" id="IPR013762">
    <property type="entry name" value="Integrase-like_cat_sf"/>
</dbReference>
<evidence type="ECO:0000256" key="3">
    <source>
        <dbReference type="ARBA" id="ARBA00023125"/>
    </source>
</evidence>
<evidence type="ECO:0000313" key="6">
    <source>
        <dbReference type="EMBL" id="MDV6305769.1"/>
    </source>
</evidence>
<dbReference type="RefSeq" id="WP_157753384.1">
    <property type="nucleotide sequence ID" value="NZ_CP096596.1"/>
</dbReference>
<evidence type="ECO:0000256" key="1">
    <source>
        <dbReference type="ARBA" id="ARBA00008857"/>
    </source>
</evidence>
<gene>
    <name evidence="6" type="ORF">R3P94_00145</name>
</gene>
<dbReference type="PANTHER" id="PTHR30629:SF2">
    <property type="entry name" value="PROPHAGE INTEGRASE INTS-RELATED"/>
    <property type="match status" value="1"/>
</dbReference>
<comment type="similarity">
    <text evidence="1">Belongs to the 'phage' integrase family.</text>
</comment>
<dbReference type="InterPro" id="IPR002104">
    <property type="entry name" value="Integrase_catalytic"/>
</dbReference>
<dbReference type="InterPro" id="IPR053876">
    <property type="entry name" value="Phage_int_M"/>
</dbReference>
<evidence type="ECO:0000256" key="2">
    <source>
        <dbReference type="ARBA" id="ARBA00022908"/>
    </source>
</evidence>
<protein>
    <recommendedName>
        <fullName evidence="5">Tyr recombinase domain-containing protein</fullName>
    </recommendedName>
</protein>
<keyword evidence="3" id="KW-0238">DNA-binding</keyword>
<evidence type="ECO:0000256" key="4">
    <source>
        <dbReference type="ARBA" id="ARBA00023172"/>
    </source>
</evidence>
<dbReference type="SUPFAM" id="SSF56349">
    <property type="entry name" value="DNA breaking-rejoining enzymes"/>
    <property type="match status" value="1"/>
</dbReference>
<keyword evidence="4" id="KW-0233">DNA recombination</keyword>
<reference evidence="6 7" key="1">
    <citation type="submission" date="2023-10" db="EMBL/GenBank/DDBJ databases">
        <title>Development of a sustainable strategy for remediation of hydrocarbon-contaminated territories based on the waste exchange concept.</title>
        <authorList>
            <person name="Krivoruchko A."/>
        </authorList>
    </citation>
    <scope>NUCLEOTIDE SEQUENCE [LARGE SCALE GENOMIC DNA]</scope>
    <source>
        <strain evidence="6 7">IEGM 1266</strain>
    </source>
</reference>
<dbReference type="Gene3D" id="1.10.443.10">
    <property type="entry name" value="Intergrase catalytic core"/>
    <property type="match status" value="1"/>
</dbReference>
<dbReference type="InterPro" id="IPR050808">
    <property type="entry name" value="Phage_Integrase"/>
</dbReference>
<dbReference type="PROSITE" id="PS51898">
    <property type="entry name" value="TYR_RECOMBINASE"/>
    <property type="match status" value="1"/>
</dbReference>
<dbReference type="Proteomes" id="UP001185779">
    <property type="component" value="Unassembled WGS sequence"/>
</dbReference>
<name>A0ABU4D7R6_9ACTN</name>
<dbReference type="PANTHER" id="PTHR30629">
    <property type="entry name" value="PROPHAGE INTEGRASE"/>
    <property type="match status" value="1"/>
</dbReference>
<proteinExistence type="inferred from homology"/>
<sequence>MSIPHLDGHTRVVTATGRSRFDAEQRLKRKLAERVAPADEGITADTRVSVLAADWLADTERGELAENTKRRYREVVESYVLPPVGGLTLRECTPHRMNTAVQAIADTRGAATAKLSRSVLSGMFAIAFANGAVPTSPVRDVKVVSKRPTPRAMSIEEVRDLLVALRADERSVRADLPDLVSFLAATGVRIGEALAVRWADLDLARRRRGGDGHDPRNGGEVERAGLVIQAHGKGKAEDQALVLALPRWVVPMLMAR</sequence>
<keyword evidence="2" id="KW-0229">DNA integration</keyword>
<keyword evidence="7" id="KW-1185">Reference proteome</keyword>
<accession>A0ABU4D7R6</accession>
<dbReference type="Pfam" id="PF22022">
    <property type="entry name" value="Phage_int_M"/>
    <property type="match status" value="1"/>
</dbReference>
<evidence type="ECO:0000313" key="7">
    <source>
        <dbReference type="Proteomes" id="UP001185779"/>
    </source>
</evidence>
<comment type="caution">
    <text evidence="6">The sequence shown here is derived from an EMBL/GenBank/DDBJ whole genome shotgun (WGS) entry which is preliminary data.</text>
</comment>
<evidence type="ECO:0000259" key="5">
    <source>
        <dbReference type="PROSITE" id="PS51898"/>
    </source>
</evidence>
<dbReference type="InterPro" id="IPR010998">
    <property type="entry name" value="Integrase_recombinase_N"/>
</dbReference>
<dbReference type="Gene3D" id="1.10.150.130">
    <property type="match status" value="1"/>
</dbReference>